<organism evidence="5">
    <name type="scientific">Echinostoma caproni</name>
    <dbReference type="NCBI Taxonomy" id="27848"/>
    <lineage>
        <taxon>Eukaryota</taxon>
        <taxon>Metazoa</taxon>
        <taxon>Spiralia</taxon>
        <taxon>Lophotrochozoa</taxon>
        <taxon>Platyhelminthes</taxon>
        <taxon>Trematoda</taxon>
        <taxon>Digenea</taxon>
        <taxon>Plagiorchiida</taxon>
        <taxon>Echinostomata</taxon>
        <taxon>Echinostomatoidea</taxon>
        <taxon>Echinostomatidae</taxon>
        <taxon>Echinostoma</taxon>
    </lineage>
</organism>
<gene>
    <name evidence="3" type="ORF">ECPE_LOCUS11167</name>
</gene>
<evidence type="ECO:0000313" key="4">
    <source>
        <dbReference type="Proteomes" id="UP000272942"/>
    </source>
</evidence>
<dbReference type="PRINTS" id="PR00421">
    <property type="entry name" value="THIOREDOXIN"/>
</dbReference>
<evidence type="ECO:0000313" key="5">
    <source>
        <dbReference type="WBParaSite" id="ECPE_0001120101-mRNA-1"/>
    </source>
</evidence>
<evidence type="ECO:0000313" key="3">
    <source>
        <dbReference type="EMBL" id="VDP88144.1"/>
    </source>
</evidence>
<protein>
    <submittedName>
        <fullName evidence="5">Thioredoxin domain-containing protein</fullName>
    </submittedName>
</protein>
<dbReference type="OrthoDB" id="2121326at2759"/>
<feature type="domain" description="Thioredoxin" evidence="2">
    <location>
        <begin position="18"/>
        <end position="105"/>
    </location>
</feature>
<proteinExistence type="predicted"/>
<dbReference type="Gene3D" id="3.40.30.10">
    <property type="entry name" value="Glutaredoxin"/>
    <property type="match status" value="1"/>
</dbReference>
<name>A0A183AW32_9TREM</name>
<keyword evidence="1" id="KW-1015">Disulfide bond</keyword>
<dbReference type="AlphaFoldDB" id="A0A183AW32"/>
<dbReference type="SUPFAM" id="SSF52833">
    <property type="entry name" value="Thioredoxin-like"/>
    <property type="match status" value="1"/>
</dbReference>
<reference evidence="5" key="1">
    <citation type="submission" date="2016-06" db="UniProtKB">
        <authorList>
            <consortium name="WormBaseParasite"/>
        </authorList>
    </citation>
    <scope>IDENTIFICATION</scope>
</reference>
<dbReference type="InterPro" id="IPR036249">
    <property type="entry name" value="Thioredoxin-like_sf"/>
</dbReference>
<reference evidence="3 4" key="2">
    <citation type="submission" date="2018-11" db="EMBL/GenBank/DDBJ databases">
        <authorList>
            <consortium name="Pathogen Informatics"/>
        </authorList>
    </citation>
    <scope>NUCLEOTIDE SEQUENCE [LARGE SCALE GENOMIC DNA]</scope>
    <source>
        <strain evidence="3 4">Egypt</strain>
    </source>
</reference>
<dbReference type="Proteomes" id="UP000272942">
    <property type="component" value="Unassembled WGS sequence"/>
</dbReference>
<dbReference type="EMBL" id="UZAN01050315">
    <property type="protein sequence ID" value="VDP88144.1"/>
    <property type="molecule type" value="Genomic_DNA"/>
</dbReference>
<sequence>MITLTLTSSLITELTSLSTNHENKTTNHGLVVIDFFATWCDPCKEVEPVVAKFPETYPSVTFAKIDEAADKFSISGMPTFLFMKRGKTVDTVLGANLVALENKIKEHYDQQIGHSGAFPFVLNNNNYLVLCNRRPPQFSRWSSLY</sequence>
<dbReference type="Pfam" id="PF00085">
    <property type="entry name" value="Thioredoxin"/>
    <property type="match status" value="1"/>
</dbReference>
<dbReference type="WBParaSite" id="ECPE_0001120101-mRNA-1">
    <property type="protein sequence ID" value="ECPE_0001120101-mRNA-1"/>
    <property type="gene ID" value="ECPE_0001120101"/>
</dbReference>
<dbReference type="PANTHER" id="PTHR46115">
    <property type="entry name" value="THIOREDOXIN-LIKE PROTEIN 1"/>
    <property type="match status" value="1"/>
</dbReference>
<evidence type="ECO:0000259" key="2">
    <source>
        <dbReference type="Pfam" id="PF00085"/>
    </source>
</evidence>
<dbReference type="CDD" id="cd02947">
    <property type="entry name" value="TRX_family"/>
    <property type="match status" value="1"/>
</dbReference>
<keyword evidence="4" id="KW-1185">Reference proteome</keyword>
<dbReference type="InterPro" id="IPR013766">
    <property type="entry name" value="Thioredoxin_domain"/>
</dbReference>
<accession>A0A183AW32</accession>
<evidence type="ECO:0000256" key="1">
    <source>
        <dbReference type="ARBA" id="ARBA00023157"/>
    </source>
</evidence>